<proteinExistence type="predicted"/>
<accession>A0A0D3DT58</accession>
<protein>
    <recommendedName>
        <fullName evidence="1">Gag1-like clamp domain-containing protein</fullName>
    </recommendedName>
</protein>
<organism evidence="2 3">
    <name type="scientific">Brassica oleracea var. oleracea</name>
    <dbReference type="NCBI Taxonomy" id="109376"/>
    <lineage>
        <taxon>Eukaryota</taxon>
        <taxon>Viridiplantae</taxon>
        <taxon>Streptophyta</taxon>
        <taxon>Embryophyta</taxon>
        <taxon>Tracheophyta</taxon>
        <taxon>Spermatophyta</taxon>
        <taxon>Magnoliopsida</taxon>
        <taxon>eudicotyledons</taxon>
        <taxon>Gunneridae</taxon>
        <taxon>Pentapetalae</taxon>
        <taxon>rosids</taxon>
        <taxon>malvids</taxon>
        <taxon>Brassicales</taxon>
        <taxon>Brassicaceae</taxon>
        <taxon>Brassiceae</taxon>
        <taxon>Brassica</taxon>
    </lineage>
</organism>
<reference evidence="2" key="2">
    <citation type="submission" date="2015-03" db="UniProtKB">
        <authorList>
            <consortium name="EnsemblPlants"/>
        </authorList>
    </citation>
    <scope>IDENTIFICATION</scope>
</reference>
<dbReference type="EnsemblPlants" id="Bo8g087130.1">
    <property type="protein sequence ID" value="Bo8g087130.1"/>
    <property type="gene ID" value="Bo8g087130"/>
</dbReference>
<dbReference type="GeneID" id="106312512"/>
<dbReference type="Gramene" id="Bo8g087130.1">
    <property type="protein sequence ID" value="Bo8g087130.1"/>
    <property type="gene ID" value="Bo8g087130"/>
</dbReference>
<evidence type="ECO:0000313" key="3">
    <source>
        <dbReference type="Proteomes" id="UP000032141"/>
    </source>
</evidence>
<dbReference type="HOGENOM" id="CLU_096646_1_1_1"/>
<dbReference type="Pfam" id="PF13259">
    <property type="entry name" value="clamp_Gag1-like"/>
    <property type="match status" value="1"/>
</dbReference>
<evidence type="ECO:0000259" key="1">
    <source>
        <dbReference type="Pfam" id="PF13259"/>
    </source>
</evidence>
<dbReference type="PANTHER" id="PTHR33373:SF28">
    <property type="entry name" value="OS07G0479600 PROTEIN"/>
    <property type="match status" value="1"/>
</dbReference>
<dbReference type="OrthoDB" id="1896025at2759"/>
<dbReference type="AlphaFoldDB" id="A0A0D3DT58"/>
<dbReference type="OMA" id="MELYTAN"/>
<dbReference type="RefSeq" id="XP_013605520.1">
    <property type="nucleotide sequence ID" value="XM_013750066.1"/>
</dbReference>
<evidence type="ECO:0000313" key="2">
    <source>
        <dbReference type="EnsemblPlants" id="Bo8g087130.1"/>
    </source>
</evidence>
<dbReference type="PANTHER" id="PTHR33373">
    <property type="entry name" value="OS07G0479600 PROTEIN"/>
    <property type="match status" value="1"/>
</dbReference>
<dbReference type="KEGG" id="boe:106312512"/>
<name>A0A0D3DT58_BRAOL</name>
<dbReference type="RefSeq" id="XP_013605519.1">
    <property type="nucleotide sequence ID" value="XM_013750065.1"/>
</dbReference>
<dbReference type="SMR" id="A0A0D3DT58"/>
<sequence length="111" mass="12923">MELFTANCLSTENKPLELSKLVIEDKSSVKKNTESTVTPVNHGVKVWQENREKWVGDQSRQRKKTTKDQIISWSTTYEDLLSTHEPFSESIPLPEMVDFLVDIWYDEGLYD</sequence>
<dbReference type="RefSeq" id="XP_013605518.1">
    <property type="nucleotide sequence ID" value="XM_013750064.1"/>
</dbReference>
<reference evidence="2 3" key="1">
    <citation type="journal article" date="2014" name="Genome Biol.">
        <title>Transcriptome and methylome profiling reveals relics of genome dominance in the mesopolyploid Brassica oleracea.</title>
        <authorList>
            <person name="Parkin I.A."/>
            <person name="Koh C."/>
            <person name="Tang H."/>
            <person name="Robinson S.J."/>
            <person name="Kagale S."/>
            <person name="Clarke W.E."/>
            <person name="Town C.D."/>
            <person name="Nixon J."/>
            <person name="Krishnakumar V."/>
            <person name="Bidwell S.L."/>
            <person name="Denoeud F."/>
            <person name="Belcram H."/>
            <person name="Links M.G."/>
            <person name="Just J."/>
            <person name="Clarke C."/>
            <person name="Bender T."/>
            <person name="Huebert T."/>
            <person name="Mason A.S."/>
            <person name="Pires J.C."/>
            <person name="Barker G."/>
            <person name="Moore J."/>
            <person name="Walley P.G."/>
            <person name="Manoli S."/>
            <person name="Batley J."/>
            <person name="Edwards D."/>
            <person name="Nelson M.N."/>
            <person name="Wang X."/>
            <person name="Paterson A.H."/>
            <person name="King G."/>
            <person name="Bancroft I."/>
            <person name="Chalhoub B."/>
            <person name="Sharpe A.G."/>
        </authorList>
    </citation>
    <scope>NUCLEOTIDE SEQUENCE</scope>
    <source>
        <strain evidence="2 3">cv. TO1000</strain>
    </source>
</reference>
<dbReference type="eggNOG" id="ENOG502S3M9">
    <property type="taxonomic scope" value="Eukaryota"/>
</dbReference>
<dbReference type="Proteomes" id="UP000032141">
    <property type="component" value="Chromosome C8"/>
</dbReference>
<keyword evidence="3" id="KW-1185">Reference proteome</keyword>
<dbReference type="InterPro" id="IPR025124">
    <property type="entry name" value="Gag1-like_clamp"/>
</dbReference>
<feature type="domain" description="Gag1-like clamp" evidence="1">
    <location>
        <begin position="25"/>
        <end position="111"/>
    </location>
</feature>
<dbReference type="STRING" id="109376.A0A0D3DT58"/>